<accession>A0A0G0K490</accession>
<proteinExistence type="predicted"/>
<feature type="transmembrane region" description="Helical" evidence="1">
    <location>
        <begin position="58"/>
        <end position="77"/>
    </location>
</feature>
<feature type="transmembrane region" description="Helical" evidence="1">
    <location>
        <begin position="20"/>
        <end position="43"/>
    </location>
</feature>
<evidence type="ECO:0000313" key="3">
    <source>
        <dbReference type="Proteomes" id="UP000034022"/>
    </source>
</evidence>
<keyword evidence="1" id="KW-0472">Membrane</keyword>
<keyword evidence="1" id="KW-0812">Transmembrane</keyword>
<dbReference type="EMBL" id="LBUU01000006">
    <property type="protein sequence ID" value="KKQ70255.1"/>
    <property type="molecule type" value="Genomic_DNA"/>
</dbReference>
<evidence type="ECO:0000256" key="1">
    <source>
        <dbReference type="SAM" id="Phobius"/>
    </source>
</evidence>
<sequence>MGNLFTLKMWFNMQPGILTRGAMISIIGLLVVLFAATVFFVLLKNKKRNLYNRIWQKLYFFSISNFIIGLILFFFAYELLPFLSMRFWFLLWWIGMAIWLGFILRIVKEIPKIKEQRIKEDEFKKYIP</sequence>
<name>A0A0G0K490_9BACT</name>
<gene>
    <name evidence="2" type="ORF">US91_C0006G0094</name>
</gene>
<dbReference type="AlphaFoldDB" id="A0A0G0K490"/>
<keyword evidence="1" id="KW-1133">Transmembrane helix</keyword>
<comment type="caution">
    <text evidence="2">The sequence shown here is derived from an EMBL/GenBank/DDBJ whole genome shotgun (WGS) entry which is preliminary data.</text>
</comment>
<evidence type="ECO:0000313" key="2">
    <source>
        <dbReference type="EMBL" id="KKQ70255.1"/>
    </source>
</evidence>
<reference evidence="2 3" key="1">
    <citation type="journal article" date="2015" name="Nature">
        <title>rRNA introns, odd ribosomes, and small enigmatic genomes across a large radiation of phyla.</title>
        <authorList>
            <person name="Brown C.T."/>
            <person name="Hug L.A."/>
            <person name="Thomas B.C."/>
            <person name="Sharon I."/>
            <person name="Castelle C.J."/>
            <person name="Singh A."/>
            <person name="Wilkins M.J."/>
            <person name="Williams K.H."/>
            <person name="Banfield J.F."/>
        </authorList>
    </citation>
    <scope>NUCLEOTIDE SEQUENCE [LARGE SCALE GENOMIC DNA]</scope>
</reference>
<protein>
    <submittedName>
        <fullName evidence="2">Uncharacterized protein</fullName>
    </submittedName>
</protein>
<dbReference type="Proteomes" id="UP000034022">
    <property type="component" value="Unassembled WGS sequence"/>
</dbReference>
<organism evidence="2 3">
    <name type="scientific">Candidatus Falkowbacteria bacterium GW2011_GWE1_38_31</name>
    <dbReference type="NCBI Taxonomy" id="1618638"/>
    <lineage>
        <taxon>Bacteria</taxon>
        <taxon>Candidatus Falkowiibacteriota</taxon>
    </lineage>
</organism>
<feature type="transmembrane region" description="Helical" evidence="1">
    <location>
        <begin position="89"/>
        <end position="107"/>
    </location>
</feature>